<protein>
    <submittedName>
        <fullName evidence="10">Uncharacterized protein</fullName>
    </submittedName>
</protein>
<evidence type="ECO:0000259" key="6">
    <source>
        <dbReference type="Pfam" id="PF00931"/>
    </source>
</evidence>
<gene>
    <name evidence="10" type="ORF">SLEP1_g23756</name>
</gene>
<dbReference type="PANTHER" id="PTHR36766:SF51">
    <property type="entry name" value="DISEASE RESISTANCE RPP13-LIKE PROTEIN 1"/>
    <property type="match status" value="1"/>
</dbReference>
<evidence type="ECO:0000259" key="9">
    <source>
        <dbReference type="Pfam" id="PF25019"/>
    </source>
</evidence>
<comment type="caution">
    <text evidence="10">The sequence shown here is derived from an EMBL/GenBank/DDBJ whole genome shotgun (WGS) entry which is preliminary data.</text>
</comment>
<dbReference type="SUPFAM" id="SSF52058">
    <property type="entry name" value="L domain-like"/>
    <property type="match status" value="2"/>
</dbReference>
<evidence type="ECO:0000259" key="7">
    <source>
        <dbReference type="Pfam" id="PF18052"/>
    </source>
</evidence>
<evidence type="ECO:0000256" key="1">
    <source>
        <dbReference type="ARBA" id="ARBA00022614"/>
    </source>
</evidence>
<keyword evidence="4" id="KW-0611">Plant defense</keyword>
<organism evidence="10 11">
    <name type="scientific">Rubroshorea leprosula</name>
    <dbReference type="NCBI Taxonomy" id="152421"/>
    <lineage>
        <taxon>Eukaryota</taxon>
        <taxon>Viridiplantae</taxon>
        <taxon>Streptophyta</taxon>
        <taxon>Embryophyta</taxon>
        <taxon>Tracheophyta</taxon>
        <taxon>Spermatophyta</taxon>
        <taxon>Magnoliopsida</taxon>
        <taxon>eudicotyledons</taxon>
        <taxon>Gunneridae</taxon>
        <taxon>Pentapetalae</taxon>
        <taxon>rosids</taxon>
        <taxon>malvids</taxon>
        <taxon>Malvales</taxon>
        <taxon>Dipterocarpaceae</taxon>
        <taxon>Rubroshorea</taxon>
    </lineage>
</organism>
<dbReference type="GO" id="GO:0006952">
    <property type="term" value="P:defense response"/>
    <property type="evidence" value="ECO:0007669"/>
    <property type="project" value="UniProtKB-KW"/>
</dbReference>
<evidence type="ECO:0000259" key="8">
    <source>
        <dbReference type="Pfam" id="PF23247"/>
    </source>
</evidence>
<dbReference type="AlphaFoldDB" id="A0AAV5JDK5"/>
<dbReference type="Pfam" id="PF25019">
    <property type="entry name" value="LRR_R13L1-DRL21"/>
    <property type="match status" value="1"/>
</dbReference>
<reference evidence="10 11" key="1">
    <citation type="journal article" date="2021" name="Commun. Biol.">
        <title>The genome of Shorea leprosula (Dipterocarpaceae) highlights the ecological relevance of drought in aseasonal tropical rainforests.</title>
        <authorList>
            <person name="Ng K.K.S."/>
            <person name="Kobayashi M.J."/>
            <person name="Fawcett J.A."/>
            <person name="Hatakeyama M."/>
            <person name="Paape T."/>
            <person name="Ng C.H."/>
            <person name="Ang C.C."/>
            <person name="Tnah L.H."/>
            <person name="Lee C.T."/>
            <person name="Nishiyama T."/>
            <person name="Sese J."/>
            <person name="O'Brien M.J."/>
            <person name="Copetti D."/>
            <person name="Mohd Noor M.I."/>
            <person name="Ong R.C."/>
            <person name="Putra M."/>
            <person name="Sireger I.Z."/>
            <person name="Indrioko S."/>
            <person name="Kosugi Y."/>
            <person name="Izuno A."/>
            <person name="Isagi Y."/>
            <person name="Lee S.L."/>
            <person name="Shimizu K.K."/>
        </authorList>
    </citation>
    <scope>NUCLEOTIDE SEQUENCE [LARGE SCALE GENOMIC DNA]</scope>
    <source>
        <strain evidence="10">214</strain>
    </source>
</reference>
<keyword evidence="11" id="KW-1185">Reference proteome</keyword>
<dbReference type="Pfam" id="PF23247">
    <property type="entry name" value="LRR_RPS2"/>
    <property type="match status" value="1"/>
</dbReference>
<dbReference type="InterPro" id="IPR041118">
    <property type="entry name" value="Rx_N"/>
</dbReference>
<dbReference type="Gene3D" id="3.40.50.300">
    <property type="entry name" value="P-loop containing nucleotide triphosphate hydrolases"/>
    <property type="match status" value="1"/>
</dbReference>
<evidence type="ECO:0000256" key="5">
    <source>
        <dbReference type="ARBA" id="ARBA00022840"/>
    </source>
</evidence>
<dbReference type="InterPro" id="IPR057135">
    <property type="entry name" value="At4g27190-like_LRR"/>
</dbReference>
<keyword evidence="3" id="KW-0547">Nucleotide-binding</keyword>
<evidence type="ECO:0000313" key="11">
    <source>
        <dbReference type="Proteomes" id="UP001054252"/>
    </source>
</evidence>
<feature type="domain" description="R13L1/DRL21-like LRR repeat region" evidence="9">
    <location>
        <begin position="368"/>
        <end position="484"/>
    </location>
</feature>
<proteinExistence type="predicted"/>
<dbReference type="GO" id="GO:0051707">
    <property type="term" value="P:response to other organism"/>
    <property type="evidence" value="ECO:0007669"/>
    <property type="project" value="UniProtKB-ARBA"/>
</dbReference>
<dbReference type="Gene3D" id="3.80.10.10">
    <property type="entry name" value="Ribonuclease Inhibitor"/>
    <property type="match status" value="4"/>
</dbReference>
<evidence type="ECO:0000256" key="4">
    <source>
        <dbReference type="ARBA" id="ARBA00022821"/>
    </source>
</evidence>
<sequence length="1157" mass="130624">MEALTSGLAEEMASPLSSFIYDPSSASEVLNFAGKKQFSSQLNMWETLLPETNPLPPDAQQNHTASPDLKLCLSDLTDLAYDTEDVIDEIKTEVQRRRILGHTQSGTTSKLRFLFPPCCAGFNSSGIKFSERLGPKIEDITTRFQQILEQKNVLKSGERGGRGKLETKRERLRSVSSLDDKSRVFGREQDKQVILERLMDGKTGVISIVGMGGVGKTTLAQLVYNDDKIENHFELRVWVCVSTEFDVTRVTRTLLQGVTSESLDSKDFNSLQVKLKEILSGKKFLIVLDDVWNENYEQWEVLRTPLVAGAPGSKVLVTTRNERVASIMTTYPVYHLPVLSDDACVFLFVTHALGASNFDEHPKLKGIGELSITGLENVVNVRDAGDANLMHKHGIDGLCLKWSSEFLDHRKEEGKMLVLDMLKPHKNLKELTISFYGGKRFPSWLGDPSFTEIVHMSLNNCSKSMSLPSLGRLPSLKKLFIRGMNGVKKVGLEFYGDGLPSTKRFLSLEILWFQNMLEWEHWSSTHKGDEDLADEFPSLHELTIKDCPKLTGDLPRCLPSLVKLIISHCPKLEGSLVSLPSLCELNIEDCNKEQLKNFVHLTSIITLRIRSIRDLACLPQEMLESLGALQTLDVSNCTELTSLWQKGTRLKNIVSLEHLKIKGCSKFVSLIENEQGLYSSLEDNELINYGNLEKLTLKSLQIESCPKLVSFLETGCLSTLKHLKLKDCAALKNLFDWQTIPNCRTSDYFLEDLEIEECPFLTHLPRGNRLQRLKIRGCTYLQSLPEGIMQNNNSTHMWDLKILEIDDCPSLVCFPEGILPFSLKTLKICDCSNLEPFSERLLHNNASLEYIYMRNYTTLRSLPECLCSLTHLTELIISNCPALISFPETGLSPTLKTLEIYSCANLKSLPERMQNLASLQYLTVCNCPCLVSFPKGGLSPQLLVLEVWDCINLKEPMSEWNLHSLASLKELIIVGAPDTASFPDEKCLLPTTLTSIVISRLNSLESLSTELQNLTSLEELEVSNCPKLRELPRERMPAKLGKLCIRNCQLLQQRLKKKGAYWQLRARIPCIEIEWRLVVMDSGRRRTGEPFTFSHCYYLNTFSPSNLVLQHATYRGNKTHFSLNAVLWSIYTCIRDPMQVAQLMSTLLYPADTIILC</sequence>
<feature type="domain" description="NB-ARC" evidence="6">
    <location>
        <begin position="188"/>
        <end position="352"/>
    </location>
</feature>
<dbReference type="InterPro" id="IPR002182">
    <property type="entry name" value="NB-ARC"/>
</dbReference>
<dbReference type="InterPro" id="IPR056789">
    <property type="entry name" value="LRR_R13L1-DRL21"/>
</dbReference>
<name>A0AAV5JDK5_9ROSI</name>
<keyword evidence="2" id="KW-0677">Repeat</keyword>
<evidence type="ECO:0000313" key="10">
    <source>
        <dbReference type="EMBL" id="GKV12634.1"/>
    </source>
</evidence>
<evidence type="ECO:0000256" key="3">
    <source>
        <dbReference type="ARBA" id="ARBA00022741"/>
    </source>
</evidence>
<evidence type="ECO:0000256" key="2">
    <source>
        <dbReference type="ARBA" id="ARBA00022737"/>
    </source>
</evidence>
<dbReference type="Pfam" id="PF00931">
    <property type="entry name" value="NB-ARC"/>
    <property type="match status" value="1"/>
</dbReference>
<feature type="domain" description="Disease resistance N-terminal" evidence="7">
    <location>
        <begin position="33"/>
        <end position="104"/>
    </location>
</feature>
<accession>A0AAV5JDK5</accession>
<dbReference type="Gene3D" id="1.20.5.4130">
    <property type="match status" value="1"/>
</dbReference>
<dbReference type="GO" id="GO:0005524">
    <property type="term" value="F:ATP binding"/>
    <property type="evidence" value="ECO:0007669"/>
    <property type="project" value="UniProtKB-KW"/>
</dbReference>
<dbReference type="PANTHER" id="PTHR36766">
    <property type="entry name" value="PLANT BROAD-SPECTRUM MILDEW RESISTANCE PROTEIN RPW8"/>
    <property type="match status" value="1"/>
</dbReference>
<dbReference type="SUPFAM" id="SSF52540">
    <property type="entry name" value="P-loop containing nucleoside triphosphate hydrolases"/>
    <property type="match status" value="1"/>
</dbReference>
<dbReference type="Pfam" id="PF18052">
    <property type="entry name" value="Rx_N"/>
    <property type="match status" value="1"/>
</dbReference>
<feature type="domain" description="Disease resistance protein At4g27190-like leucine-rich repeats" evidence="8">
    <location>
        <begin position="534"/>
        <end position="664"/>
    </location>
</feature>
<dbReference type="Proteomes" id="UP001054252">
    <property type="component" value="Unassembled WGS sequence"/>
</dbReference>
<dbReference type="InterPro" id="IPR027417">
    <property type="entry name" value="P-loop_NTPase"/>
</dbReference>
<keyword evidence="1" id="KW-0433">Leucine-rich repeat</keyword>
<dbReference type="PRINTS" id="PR00364">
    <property type="entry name" value="DISEASERSIST"/>
</dbReference>
<dbReference type="EMBL" id="BPVZ01000037">
    <property type="protein sequence ID" value="GKV12634.1"/>
    <property type="molecule type" value="Genomic_DNA"/>
</dbReference>
<keyword evidence="5" id="KW-0067">ATP-binding</keyword>
<dbReference type="GO" id="GO:0043531">
    <property type="term" value="F:ADP binding"/>
    <property type="evidence" value="ECO:0007669"/>
    <property type="project" value="InterPro"/>
</dbReference>
<dbReference type="InterPro" id="IPR032675">
    <property type="entry name" value="LRR_dom_sf"/>
</dbReference>
<dbReference type="FunFam" id="3.40.50.300:FF:001091">
    <property type="entry name" value="Probable disease resistance protein At1g61300"/>
    <property type="match status" value="1"/>
</dbReference>